<dbReference type="EMBL" id="JAKUCV010002887">
    <property type="protein sequence ID" value="KAJ4841088.1"/>
    <property type="molecule type" value="Genomic_DNA"/>
</dbReference>
<accession>A0A9Q0G0S2</accession>
<evidence type="ECO:0000256" key="1">
    <source>
        <dbReference type="SAM" id="MobiDB-lite"/>
    </source>
</evidence>
<dbReference type="Gene3D" id="1.10.510.10">
    <property type="entry name" value="Transferase(Phosphotransferase) domain 1"/>
    <property type="match status" value="1"/>
</dbReference>
<reference evidence="2" key="2">
    <citation type="journal article" date="2023" name="Plants (Basel)">
        <title>Annotation of the Turnera subulata (Passifloraceae) Draft Genome Reveals the S-Locus Evolved after the Divergence of Turneroideae from Passifloroideae in a Stepwise Manner.</title>
        <authorList>
            <person name="Henning P.M."/>
            <person name="Roalson E.H."/>
            <person name="Mir W."/>
            <person name="McCubbin A.G."/>
            <person name="Shore J.S."/>
        </authorList>
    </citation>
    <scope>NUCLEOTIDE SEQUENCE</scope>
    <source>
        <strain evidence="2">F60SS</strain>
    </source>
</reference>
<dbReference type="InterPro" id="IPR052451">
    <property type="entry name" value="Ser/Thr_kinase-like"/>
</dbReference>
<dbReference type="PANTHER" id="PTHR48008">
    <property type="entry name" value="LEUCINE-RICH REPEAT RECEPTOR-LIKE PROTEIN KINASE IMK3-RELATED"/>
    <property type="match status" value="1"/>
</dbReference>
<dbReference type="InterPro" id="IPR011009">
    <property type="entry name" value="Kinase-like_dom_sf"/>
</dbReference>
<dbReference type="Proteomes" id="UP001141552">
    <property type="component" value="Unassembled WGS sequence"/>
</dbReference>
<comment type="caution">
    <text evidence="2">The sequence shown here is derived from an EMBL/GenBank/DDBJ whole genome shotgun (WGS) entry which is preliminary data.</text>
</comment>
<name>A0A9Q0G0S2_9ROSI</name>
<dbReference type="PANTHER" id="PTHR48008:SF14">
    <property type="entry name" value="PROTEIN KINASE DOMAIN-CONTAINING PROTEIN"/>
    <property type="match status" value="1"/>
</dbReference>
<proteinExistence type="predicted"/>
<protein>
    <recommendedName>
        <fullName evidence="4">Protein kinase domain-containing protein</fullName>
    </recommendedName>
</protein>
<sequence>MEVMRLALLALGRRDEPRETCDEDDDDCEEDTLRCSGLGENNGGSPLSTLGRIGSVWGPQKNAVVSYSGQQVTNGQNPRQQVPRPRPVTELPAKTPEYGLDGVVSTKIDVYSFGIMLMETFTRRKPQMTCLMEG</sequence>
<evidence type="ECO:0008006" key="4">
    <source>
        <dbReference type="Google" id="ProtNLM"/>
    </source>
</evidence>
<reference evidence="2" key="1">
    <citation type="submission" date="2022-02" db="EMBL/GenBank/DDBJ databases">
        <authorList>
            <person name="Henning P.M."/>
            <person name="McCubbin A.G."/>
            <person name="Shore J.S."/>
        </authorList>
    </citation>
    <scope>NUCLEOTIDE SEQUENCE</scope>
    <source>
        <strain evidence="2">F60SS</strain>
        <tissue evidence="2">Leaves</tissue>
    </source>
</reference>
<organism evidence="2 3">
    <name type="scientific">Turnera subulata</name>
    <dbReference type="NCBI Taxonomy" id="218843"/>
    <lineage>
        <taxon>Eukaryota</taxon>
        <taxon>Viridiplantae</taxon>
        <taxon>Streptophyta</taxon>
        <taxon>Embryophyta</taxon>
        <taxon>Tracheophyta</taxon>
        <taxon>Spermatophyta</taxon>
        <taxon>Magnoliopsida</taxon>
        <taxon>eudicotyledons</taxon>
        <taxon>Gunneridae</taxon>
        <taxon>Pentapetalae</taxon>
        <taxon>rosids</taxon>
        <taxon>fabids</taxon>
        <taxon>Malpighiales</taxon>
        <taxon>Passifloraceae</taxon>
        <taxon>Turnera</taxon>
    </lineage>
</organism>
<gene>
    <name evidence="2" type="ORF">Tsubulata_030208</name>
</gene>
<dbReference type="OrthoDB" id="1923451at2759"/>
<dbReference type="AlphaFoldDB" id="A0A9Q0G0S2"/>
<dbReference type="SUPFAM" id="SSF56112">
    <property type="entry name" value="Protein kinase-like (PK-like)"/>
    <property type="match status" value="1"/>
</dbReference>
<evidence type="ECO:0000313" key="2">
    <source>
        <dbReference type="EMBL" id="KAJ4841088.1"/>
    </source>
</evidence>
<keyword evidence="3" id="KW-1185">Reference proteome</keyword>
<feature type="region of interest" description="Disordered" evidence="1">
    <location>
        <begin position="69"/>
        <end position="94"/>
    </location>
</feature>
<evidence type="ECO:0000313" key="3">
    <source>
        <dbReference type="Proteomes" id="UP001141552"/>
    </source>
</evidence>